<dbReference type="FunFam" id="1.10.10.10:FF:000001">
    <property type="entry name" value="LysR family transcriptional regulator"/>
    <property type="match status" value="1"/>
</dbReference>
<proteinExistence type="inferred from homology"/>
<keyword evidence="4" id="KW-0804">Transcription</keyword>
<dbReference type="GO" id="GO:0003700">
    <property type="term" value="F:DNA-binding transcription factor activity"/>
    <property type="evidence" value="ECO:0007669"/>
    <property type="project" value="InterPro"/>
</dbReference>
<evidence type="ECO:0000256" key="2">
    <source>
        <dbReference type="ARBA" id="ARBA00023015"/>
    </source>
</evidence>
<evidence type="ECO:0000256" key="1">
    <source>
        <dbReference type="ARBA" id="ARBA00009437"/>
    </source>
</evidence>
<dbReference type="Pfam" id="PF00126">
    <property type="entry name" value="HTH_1"/>
    <property type="match status" value="1"/>
</dbReference>
<comment type="caution">
    <text evidence="6">The sequence shown here is derived from an EMBL/GenBank/DDBJ whole genome shotgun (WGS) entry which is preliminary data.</text>
</comment>
<dbReference type="SUPFAM" id="SSF46785">
    <property type="entry name" value="Winged helix' DNA-binding domain"/>
    <property type="match status" value="1"/>
</dbReference>
<dbReference type="Gene3D" id="1.10.10.10">
    <property type="entry name" value="Winged helix-like DNA-binding domain superfamily/Winged helix DNA-binding domain"/>
    <property type="match status" value="1"/>
</dbReference>
<evidence type="ECO:0000313" key="7">
    <source>
        <dbReference type="Proteomes" id="UP000192769"/>
    </source>
</evidence>
<dbReference type="Proteomes" id="UP000192769">
    <property type="component" value="Unassembled WGS sequence"/>
</dbReference>
<dbReference type="OrthoDB" id="9110639at2"/>
<dbReference type="PROSITE" id="PS50931">
    <property type="entry name" value="HTH_LYSR"/>
    <property type="match status" value="1"/>
</dbReference>
<protein>
    <recommendedName>
        <fullName evidence="5">HTH lysR-type domain-containing protein</fullName>
    </recommendedName>
</protein>
<comment type="similarity">
    <text evidence="1">Belongs to the LysR transcriptional regulatory family.</text>
</comment>
<dbReference type="SUPFAM" id="SSF53850">
    <property type="entry name" value="Periplasmic binding protein-like II"/>
    <property type="match status" value="1"/>
</dbReference>
<keyword evidence="2" id="KW-0805">Transcription regulation</keyword>
<dbReference type="GO" id="GO:0043565">
    <property type="term" value="F:sequence-specific DNA binding"/>
    <property type="evidence" value="ECO:0007669"/>
    <property type="project" value="TreeGrafter"/>
</dbReference>
<feature type="domain" description="HTH lysR-type" evidence="5">
    <location>
        <begin position="10"/>
        <end position="65"/>
    </location>
</feature>
<keyword evidence="3" id="KW-0238">DNA-binding</keyword>
<gene>
    <name evidence="6" type="ORF">B2J69_22360</name>
</gene>
<dbReference type="PANTHER" id="PTHR30537:SF72">
    <property type="entry name" value="LYSR FAMILY TRANSCRIPTIONAL REGULATOR"/>
    <property type="match status" value="1"/>
</dbReference>
<dbReference type="AlphaFoldDB" id="A0A1V9D8B2"/>
<evidence type="ECO:0000256" key="4">
    <source>
        <dbReference type="ARBA" id="ARBA00023163"/>
    </source>
</evidence>
<keyword evidence="7" id="KW-1185">Reference proteome</keyword>
<dbReference type="InterPro" id="IPR000847">
    <property type="entry name" value="LysR_HTH_N"/>
</dbReference>
<sequence>MATPLFSSSLTQLLWFARIVEAGSFAEAARRAGTTTSAVSKALSRFEGQHGVRLLHRTTHALSLTEEGERMLTLARGLLEEVNQVENALSGIEDESASGRVRISVPSSFGRACIMPALPAFLAAHPEIALEMHFSDAMVDLAGGGFDFALRSGPLEAWPGHSARRLFSFPWVACATPGYLEQHGEPSTPFELSAHSQIGFWNLNKGRADAWRFSSPEDGRSVRWEPASRYLFDDGQAAWQMVRAGCGIGWAPYWLGAPDFASGAVVEILKAWRTERMNMWVLRLERRLTPRRTQKVIDFLTGLLSPYDAAVWPG</sequence>
<dbReference type="InterPro" id="IPR036388">
    <property type="entry name" value="WH-like_DNA-bd_sf"/>
</dbReference>
<organism evidence="6 7">
    <name type="scientific">Pantoea latae</name>
    <dbReference type="NCBI Taxonomy" id="1964541"/>
    <lineage>
        <taxon>Bacteria</taxon>
        <taxon>Pseudomonadati</taxon>
        <taxon>Pseudomonadota</taxon>
        <taxon>Gammaproteobacteria</taxon>
        <taxon>Enterobacterales</taxon>
        <taxon>Erwiniaceae</taxon>
        <taxon>Pantoea</taxon>
    </lineage>
</organism>
<dbReference type="EMBL" id="MWUE01000041">
    <property type="protein sequence ID" value="OQP30071.1"/>
    <property type="molecule type" value="Genomic_DNA"/>
</dbReference>
<dbReference type="PANTHER" id="PTHR30537">
    <property type="entry name" value="HTH-TYPE TRANSCRIPTIONAL REGULATOR"/>
    <property type="match status" value="1"/>
</dbReference>
<dbReference type="Pfam" id="PF03466">
    <property type="entry name" value="LysR_substrate"/>
    <property type="match status" value="1"/>
</dbReference>
<dbReference type="RefSeq" id="WP_081142498.1">
    <property type="nucleotide sequence ID" value="NZ_MWUE01000041.1"/>
</dbReference>
<dbReference type="InterPro" id="IPR058163">
    <property type="entry name" value="LysR-type_TF_proteobact-type"/>
</dbReference>
<reference evidence="6 7" key="1">
    <citation type="submission" date="2017-02" db="EMBL/GenBank/DDBJ databases">
        <title>Whole genome shotgun sequence of Pantoea agglomerans strain AS1 isolated from a cycad, Zamia floridana in Central Florida, USA.</title>
        <authorList>
            <person name="Lata P."/>
            <person name="Govindarajan S."/>
            <person name="Qi F."/>
            <person name="Li J.-L."/>
            <person name="Maurya S.K."/>
            <person name="Sahoo M.K."/>
        </authorList>
    </citation>
    <scope>NUCLEOTIDE SEQUENCE [LARGE SCALE GENOMIC DNA]</scope>
    <source>
        <strain evidence="6 7">AS1</strain>
    </source>
</reference>
<dbReference type="Gene3D" id="3.40.190.290">
    <property type="match status" value="1"/>
</dbReference>
<evidence type="ECO:0000259" key="5">
    <source>
        <dbReference type="PROSITE" id="PS50931"/>
    </source>
</evidence>
<evidence type="ECO:0000313" key="6">
    <source>
        <dbReference type="EMBL" id="OQP30071.1"/>
    </source>
</evidence>
<evidence type="ECO:0000256" key="3">
    <source>
        <dbReference type="ARBA" id="ARBA00023125"/>
    </source>
</evidence>
<dbReference type="GO" id="GO:0006351">
    <property type="term" value="P:DNA-templated transcription"/>
    <property type="evidence" value="ECO:0007669"/>
    <property type="project" value="TreeGrafter"/>
</dbReference>
<dbReference type="CDD" id="cd08422">
    <property type="entry name" value="PBP2_CrgA_like"/>
    <property type="match status" value="1"/>
</dbReference>
<accession>A0A1V9D8B2</accession>
<name>A0A1V9D8B2_9GAMM</name>
<dbReference type="InterPro" id="IPR005119">
    <property type="entry name" value="LysR_subst-bd"/>
</dbReference>
<dbReference type="InterPro" id="IPR036390">
    <property type="entry name" value="WH_DNA-bd_sf"/>
</dbReference>